<proteinExistence type="predicted"/>
<evidence type="ECO:0000313" key="1">
    <source>
        <dbReference type="EMBL" id="MBX7490562.1"/>
    </source>
</evidence>
<accession>A0ABS7JME4</accession>
<name>A0ABS7JME4_9HELI</name>
<keyword evidence="2" id="KW-1185">Reference proteome</keyword>
<comment type="caution">
    <text evidence="1">The sequence shown here is derived from an EMBL/GenBank/DDBJ whole genome shotgun (WGS) entry which is preliminary data.</text>
</comment>
<protein>
    <recommendedName>
        <fullName evidence="3">Lipoprotein</fullName>
    </recommendedName>
</protein>
<dbReference type="PROSITE" id="PS51257">
    <property type="entry name" value="PROKAR_LIPOPROTEIN"/>
    <property type="match status" value="1"/>
</dbReference>
<dbReference type="EMBL" id="JAIGYQ010000004">
    <property type="protein sequence ID" value="MBX7490562.1"/>
    <property type="molecule type" value="Genomic_DNA"/>
</dbReference>
<dbReference type="RefSeq" id="WP_221531928.1">
    <property type="nucleotide sequence ID" value="NZ_JAIGYP010000004.1"/>
</dbReference>
<evidence type="ECO:0008006" key="3">
    <source>
        <dbReference type="Google" id="ProtNLM"/>
    </source>
</evidence>
<reference evidence="1 2" key="1">
    <citation type="submission" date="2021-08" db="EMBL/GenBank/DDBJ databases">
        <title>Helicobacter spp. isolated from feces of Anatolian Ground Squirrel (Spermophilus xanthoprymnus) in Turkey.</title>
        <authorList>
            <person name="Aydin F."/>
            <person name="Abay S."/>
            <person name="Kayman T."/>
            <person name="Karakaya E."/>
            <person name="Saticioglu I.B."/>
        </authorList>
    </citation>
    <scope>NUCLEOTIDE SEQUENCE [LARGE SCALE GENOMIC DNA]</scope>
    <source>
        <strain evidence="1 2">Faydin-H70</strain>
    </source>
</reference>
<evidence type="ECO:0000313" key="2">
    <source>
        <dbReference type="Proteomes" id="UP000700059"/>
    </source>
</evidence>
<sequence length="99" mass="10958">MKKYLLLLSLIFVVGFLGACGGGNESFLYKSSNCNDAKRDCLIECRKNGKGQTRCLEECEKVRGMCEAVKTKGCLQDCNTRHGKNTPSAEQCKKRCQGL</sequence>
<dbReference type="Proteomes" id="UP000700059">
    <property type="component" value="Unassembled WGS sequence"/>
</dbReference>
<organism evidence="1 2">
    <name type="scientific">Helicobacter turcicus</name>
    <dbReference type="NCBI Taxonomy" id="2867412"/>
    <lineage>
        <taxon>Bacteria</taxon>
        <taxon>Pseudomonadati</taxon>
        <taxon>Campylobacterota</taxon>
        <taxon>Epsilonproteobacteria</taxon>
        <taxon>Campylobacterales</taxon>
        <taxon>Helicobacteraceae</taxon>
        <taxon>Helicobacter</taxon>
    </lineage>
</organism>
<gene>
    <name evidence="1" type="ORF">K4G57_03640</name>
</gene>